<organism evidence="2 4">
    <name type="scientific">Paracoccus sediminis</name>
    <dbReference type="NCBI Taxonomy" id="1214787"/>
    <lineage>
        <taxon>Bacteria</taxon>
        <taxon>Pseudomonadati</taxon>
        <taxon>Pseudomonadota</taxon>
        <taxon>Alphaproteobacteria</taxon>
        <taxon>Rhodobacterales</taxon>
        <taxon>Paracoccaceae</taxon>
        <taxon>Paracoccus</taxon>
    </lineage>
</organism>
<accession>A0A238X7P1</accession>
<keyword evidence="5" id="KW-1185">Reference proteome</keyword>
<evidence type="ECO:0000313" key="4">
    <source>
        <dbReference type="Proteomes" id="UP000198409"/>
    </source>
</evidence>
<evidence type="ECO:0000256" key="1">
    <source>
        <dbReference type="SAM" id="MobiDB-lite"/>
    </source>
</evidence>
<dbReference type="EMBL" id="FZNM01000008">
    <property type="protein sequence ID" value="SNR54591.1"/>
    <property type="molecule type" value="Genomic_DNA"/>
</dbReference>
<dbReference type="AlphaFoldDB" id="A0A238X7P1"/>
<reference evidence="3 5" key="3">
    <citation type="submission" date="2019-02" db="EMBL/GenBank/DDBJ databases">
        <authorList>
            <person name="Zhang G."/>
        </authorList>
    </citation>
    <scope>NUCLEOTIDE SEQUENCE [LARGE SCALE GENOMIC DNA]</scope>
    <source>
        <strain evidence="3 5">CMB17</strain>
    </source>
</reference>
<evidence type="ECO:0008006" key="6">
    <source>
        <dbReference type="Google" id="ProtNLM"/>
    </source>
</evidence>
<dbReference type="Proteomes" id="UP000292859">
    <property type="component" value="Unassembled WGS sequence"/>
</dbReference>
<dbReference type="Proteomes" id="UP000198409">
    <property type="component" value="Unassembled WGS sequence"/>
</dbReference>
<reference evidence="4" key="2">
    <citation type="submission" date="2017-06" db="EMBL/GenBank/DDBJ databases">
        <authorList>
            <person name="Varghese N."/>
            <person name="Submissions S."/>
        </authorList>
    </citation>
    <scope>NUCLEOTIDE SEQUENCE [LARGE SCALE GENOMIC DNA]</scope>
    <source>
        <strain evidence="4">DSM 26170</strain>
    </source>
</reference>
<name>A0A238X7P1_9RHOB</name>
<evidence type="ECO:0000313" key="5">
    <source>
        <dbReference type="Proteomes" id="UP000292859"/>
    </source>
</evidence>
<gene>
    <name evidence="3" type="ORF">EYF88_12830</name>
    <name evidence="2" type="ORF">SAMN06265378_10877</name>
</gene>
<dbReference type="EMBL" id="SIRL01000009">
    <property type="protein sequence ID" value="TBN48989.1"/>
    <property type="molecule type" value="Genomic_DNA"/>
</dbReference>
<feature type="region of interest" description="Disordered" evidence="1">
    <location>
        <begin position="182"/>
        <end position="201"/>
    </location>
</feature>
<dbReference type="OrthoDB" id="7773837at2"/>
<dbReference type="RefSeq" id="WP_089388466.1">
    <property type="nucleotide sequence ID" value="NZ_FZNM01000008.1"/>
</dbReference>
<sequence length="201" mass="20981">MSLAVFKLESFGAAVAAQGAELTFTQDALDQAYADGLADGVARQADDQARTLTAGLERLARALADDEARRDALRREAAGALTPILVQILDCLAPAAQSRRLEAALTEELLRLSRCATPMRASIACGPSLRAVVDRCLAHCGLVGIDVAETESERISLSLGGGRIELDPACVADGIRALIGEITGPGSTGPKPDGDDMSWTH</sequence>
<evidence type="ECO:0000313" key="3">
    <source>
        <dbReference type="EMBL" id="TBN48989.1"/>
    </source>
</evidence>
<protein>
    <recommendedName>
        <fullName evidence="6">Flagellar assembly protein FliH</fullName>
    </recommendedName>
</protein>
<proteinExistence type="predicted"/>
<reference evidence="2" key="1">
    <citation type="submission" date="2017-06" db="EMBL/GenBank/DDBJ databases">
        <authorList>
            <person name="Kim H.J."/>
            <person name="Triplett B.A."/>
        </authorList>
    </citation>
    <scope>NUCLEOTIDE SEQUENCE [LARGE SCALE GENOMIC DNA]</scope>
    <source>
        <strain evidence="2">DSM 26170</strain>
    </source>
</reference>
<evidence type="ECO:0000313" key="2">
    <source>
        <dbReference type="EMBL" id="SNR54591.1"/>
    </source>
</evidence>